<evidence type="ECO:0000259" key="1">
    <source>
        <dbReference type="Pfam" id="PF00934"/>
    </source>
</evidence>
<sequence length="100" mass="9814">MKGRQVGLNVAPIQLLAGTNEVMANLATTSGLIGSAAGAIGAVVPAGADDVSLLVSTSSAAHAANFLAASVVDHAEVAQYAVSLSAVASTYIMADNAVQF</sequence>
<organism evidence="2 3">
    <name type="scientific">Tsukamurella pseudospumae</name>
    <dbReference type="NCBI Taxonomy" id="239498"/>
    <lineage>
        <taxon>Bacteria</taxon>
        <taxon>Bacillati</taxon>
        <taxon>Actinomycetota</taxon>
        <taxon>Actinomycetes</taxon>
        <taxon>Mycobacteriales</taxon>
        <taxon>Tsukamurellaceae</taxon>
        <taxon>Tsukamurella</taxon>
    </lineage>
</organism>
<name>A0A137ZIY3_9ACTN</name>
<evidence type="ECO:0000313" key="3">
    <source>
        <dbReference type="Proteomes" id="UP000070409"/>
    </source>
</evidence>
<accession>A0A137ZIY3</accession>
<gene>
    <name evidence="2" type="ORF">AXK61_19090</name>
</gene>
<protein>
    <recommendedName>
        <fullName evidence="1">PE domain-containing protein</fullName>
    </recommendedName>
</protein>
<proteinExistence type="predicted"/>
<feature type="domain" description="PE" evidence="1">
    <location>
        <begin position="8"/>
        <end position="97"/>
    </location>
</feature>
<keyword evidence="3" id="KW-1185">Reference proteome</keyword>
<dbReference type="Pfam" id="PF00934">
    <property type="entry name" value="PE"/>
    <property type="match status" value="1"/>
</dbReference>
<evidence type="ECO:0000313" key="2">
    <source>
        <dbReference type="EMBL" id="KXO98151.1"/>
    </source>
</evidence>
<dbReference type="Proteomes" id="UP000070409">
    <property type="component" value="Unassembled WGS sequence"/>
</dbReference>
<dbReference type="InterPro" id="IPR000084">
    <property type="entry name" value="PE-PGRS_N"/>
</dbReference>
<dbReference type="Gene3D" id="1.10.287.850">
    <property type="entry name" value="HP0062-like domain"/>
    <property type="match status" value="1"/>
</dbReference>
<dbReference type="EMBL" id="LSRE01000013">
    <property type="protein sequence ID" value="KXO98151.1"/>
    <property type="molecule type" value="Genomic_DNA"/>
</dbReference>
<reference evidence="2 3" key="1">
    <citation type="submission" date="2016-02" db="EMBL/GenBank/DDBJ databases">
        <authorList>
            <person name="Teng J.L."/>
            <person name="Tang Y."/>
            <person name="Huang Y."/>
            <person name="Guo F."/>
            <person name="Wei W."/>
            <person name="Chen J.H."/>
            <person name="Wong S.Y."/>
            <person name="Lau S.K."/>
            <person name="Woo P.C."/>
        </authorList>
    </citation>
    <scope>NUCLEOTIDE SEQUENCE [LARGE SCALE GENOMIC DNA]</scope>
    <source>
        <strain evidence="2 3">JCM 13375</strain>
    </source>
</reference>
<comment type="caution">
    <text evidence="2">The sequence shown here is derived from an EMBL/GenBank/DDBJ whole genome shotgun (WGS) entry which is preliminary data.</text>
</comment>